<dbReference type="Proteomes" id="UP001218218">
    <property type="component" value="Unassembled WGS sequence"/>
</dbReference>
<evidence type="ECO:0000313" key="3">
    <source>
        <dbReference type="EMBL" id="KAJ7306309.1"/>
    </source>
</evidence>
<organism evidence="3 4">
    <name type="scientific">Mycena albidolilacea</name>
    <dbReference type="NCBI Taxonomy" id="1033008"/>
    <lineage>
        <taxon>Eukaryota</taxon>
        <taxon>Fungi</taxon>
        <taxon>Dikarya</taxon>
        <taxon>Basidiomycota</taxon>
        <taxon>Agaricomycotina</taxon>
        <taxon>Agaricomycetes</taxon>
        <taxon>Agaricomycetidae</taxon>
        <taxon>Agaricales</taxon>
        <taxon>Marasmiineae</taxon>
        <taxon>Mycenaceae</taxon>
        <taxon>Mycena</taxon>
    </lineage>
</organism>
<gene>
    <name evidence="3" type="ORF">DFH08DRAFT_793309</name>
</gene>
<accession>A0AAD7EA49</accession>
<keyword evidence="4" id="KW-1185">Reference proteome</keyword>
<name>A0AAD7EA49_9AGAR</name>
<dbReference type="AlphaFoldDB" id="A0AAD7EA49"/>
<comment type="caution">
    <text evidence="3">The sequence shown here is derived from an EMBL/GenBank/DDBJ whole genome shotgun (WGS) entry which is preliminary data.</text>
</comment>
<evidence type="ECO:0000256" key="1">
    <source>
        <dbReference type="SAM" id="MobiDB-lite"/>
    </source>
</evidence>
<reference evidence="3" key="1">
    <citation type="submission" date="2023-03" db="EMBL/GenBank/DDBJ databases">
        <title>Massive genome expansion in bonnet fungi (Mycena s.s.) driven by repeated elements and novel gene families across ecological guilds.</title>
        <authorList>
            <consortium name="Lawrence Berkeley National Laboratory"/>
            <person name="Harder C.B."/>
            <person name="Miyauchi S."/>
            <person name="Viragh M."/>
            <person name="Kuo A."/>
            <person name="Thoen E."/>
            <person name="Andreopoulos B."/>
            <person name="Lu D."/>
            <person name="Skrede I."/>
            <person name="Drula E."/>
            <person name="Henrissat B."/>
            <person name="Morin E."/>
            <person name="Kohler A."/>
            <person name="Barry K."/>
            <person name="LaButti K."/>
            <person name="Morin E."/>
            <person name="Salamov A."/>
            <person name="Lipzen A."/>
            <person name="Mereny Z."/>
            <person name="Hegedus B."/>
            <person name="Baldrian P."/>
            <person name="Stursova M."/>
            <person name="Weitz H."/>
            <person name="Taylor A."/>
            <person name="Grigoriev I.V."/>
            <person name="Nagy L.G."/>
            <person name="Martin F."/>
            <person name="Kauserud H."/>
        </authorList>
    </citation>
    <scope>NUCLEOTIDE SEQUENCE</scope>
    <source>
        <strain evidence="3">CBHHK002</strain>
    </source>
</reference>
<dbReference type="EMBL" id="JARIHO010000093">
    <property type="protein sequence ID" value="KAJ7306309.1"/>
    <property type="molecule type" value="Genomic_DNA"/>
</dbReference>
<feature type="region of interest" description="Disordered" evidence="1">
    <location>
        <begin position="100"/>
        <end position="129"/>
    </location>
</feature>
<evidence type="ECO:0000256" key="2">
    <source>
        <dbReference type="SAM" id="Phobius"/>
    </source>
</evidence>
<feature type="compositionally biased region" description="Basic residues" evidence="1">
    <location>
        <begin position="108"/>
        <end position="127"/>
    </location>
</feature>
<protein>
    <submittedName>
        <fullName evidence="3">Uncharacterized protein</fullName>
    </submittedName>
</protein>
<evidence type="ECO:0000313" key="4">
    <source>
        <dbReference type="Proteomes" id="UP001218218"/>
    </source>
</evidence>
<sequence length="291" mass="32859">MLRSWSEIAGIDPTHPNLRIHRLDPLAFFHVPKRGFPLSALANVEASRCGWDLHAYSTSSSYGLAPPSAGLRPTSPLRLPNRTLPPLQILRLRLPAARVRENRDRARGHSPPRRRRTHPRRRGRGLRPRQPLGTACLGGAIIMNDRPFLAVYMLMLCVCFGLKFVPGYLTYKRRSLNLDGKINQAWSQGLGATGRLTIQNQLGCCGSFSPFIEATVSSTCYARSTLPGCKAAFLAFQSKTLMRWYAVAFGLVPVHIGDDNRHPLLCANHFTYRFGKGMMPWRRWWRGMLRE</sequence>
<keyword evidence="2" id="KW-0472">Membrane</keyword>
<proteinExistence type="predicted"/>
<keyword evidence="2" id="KW-1133">Transmembrane helix</keyword>
<feature type="transmembrane region" description="Helical" evidence="2">
    <location>
        <begin position="149"/>
        <end position="171"/>
    </location>
</feature>
<keyword evidence="2" id="KW-0812">Transmembrane</keyword>